<proteinExistence type="inferred from homology"/>
<dbReference type="InterPro" id="IPR001917">
    <property type="entry name" value="Aminotrans_II_pyridoxalP_BS"/>
</dbReference>
<dbReference type="SUPFAM" id="SSF53383">
    <property type="entry name" value="PLP-dependent transferases"/>
    <property type="match status" value="1"/>
</dbReference>
<comment type="cofactor">
    <cofactor evidence="1 9">
        <name>pyridoxal 5'-phosphate</name>
        <dbReference type="ChEBI" id="CHEBI:597326"/>
    </cofactor>
</comment>
<dbReference type="NCBIfam" id="TIGR01141">
    <property type="entry name" value="hisC"/>
    <property type="match status" value="1"/>
</dbReference>
<keyword evidence="6 9" id="KW-0808">Transferase</keyword>
<dbReference type="RefSeq" id="WP_183042852.1">
    <property type="nucleotide sequence ID" value="NZ_CACTJB010000001.1"/>
</dbReference>
<comment type="catalytic activity">
    <reaction evidence="8 9">
        <text>L-histidinol phosphate + 2-oxoglutarate = 3-(imidazol-4-yl)-2-oxopropyl phosphate + L-glutamate</text>
        <dbReference type="Rhea" id="RHEA:23744"/>
        <dbReference type="ChEBI" id="CHEBI:16810"/>
        <dbReference type="ChEBI" id="CHEBI:29985"/>
        <dbReference type="ChEBI" id="CHEBI:57766"/>
        <dbReference type="ChEBI" id="CHEBI:57980"/>
        <dbReference type="EC" id="2.6.1.9"/>
    </reaction>
</comment>
<dbReference type="InterPro" id="IPR050106">
    <property type="entry name" value="HistidinolP_aminotransfase"/>
</dbReference>
<dbReference type="InterPro" id="IPR004839">
    <property type="entry name" value="Aminotransferase_I/II_large"/>
</dbReference>
<dbReference type="Gene3D" id="3.40.640.10">
    <property type="entry name" value="Type I PLP-dependent aspartate aminotransferase-like (Major domain)"/>
    <property type="match status" value="1"/>
</dbReference>
<dbReference type="EC" id="2.6.1.9" evidence="9"/>
<dbReference type="Gene3D" id="3.90.1150.10">
    <property type="entry name" value="Aspartate Aminotransferase, domain 1"/>
    <property type="match status" value="1"/>
</dbReference>
<evidence type="ECO:0000313" key="12">
    <source>
        <dbReference type="Proteomes" id="UP000560980"/>
    </source>
</evidence>
<dbReference type="InterPro" id="IPR015424">
    <property type="entry name" value="PyrdxlP-dep_Trfase"/>
</dbReference>
<evidence type="ECO:0000256" key="1">
    <source>
        <dbReference type="ARBA" id="ARBA00001933"/>
    </source>
</evidence>
<evidence type="ECO:0000256" key="3">
    <source>
        <dbReference type="ARBA" id="ARBA00007970"/>
    </source>
</evidence>
<dbReference type="EMBL" id="CACTJB010000001">
    <property type="protein sequence ID" value="CAA3704446.1"/>
    <property type="molecule type" value="Genomic_DNA"/>
</dbReference>
<dbReference type="UniPathway" id="UPA00031">
    <property type="reaction ID" value="UER00012"/>
</dbReference>
<keyword evidence="9" id="KW-0368">Histidine biosynthesis</keyword>
<evidence type="ECO:0000256" key="4">
    <source>
        <dbReference type="ARBA" id="ARBA00011738"/>
    </source>
</evidence>
<feature type="domain" description="Aminotransferase class I/classII large" evidence="10">
    <location>
        <begin position="21"/>
        <end position="352"/>
    </location>
</feature>
<dbReference type="InterPro" id="IPR015422">
    <property type="entry name" value="PyrdxlP-dep_Trfase_small"/>
</dbReference>
<evidence type="ECO:0000256" key="5">
    <source>
        <dbReference type="ARBA" id="ARBA00022576"/>
    </source>
</evidence>
<dbReference type="InterPro" id="IPR005861">
    <property type="entry name" value="HisP_aminotrans"/>
</dbReference>
<name>A0A6S6RVP3_9GAMM</name>
<accession>A0A6S6RVP3</accession>
<dbReference type="PANTHER" id="PTHR43643">
    <property type="entry name" value="HISTIDINOL-PHOSPHATE AMINOTRANSFERASE 2"/>
    <property type="match status" value="1"/>
</dbReference>
<dbReference type="PANTHER" id="PTHR43643:SF3">
    <property type="entry name" value="HISTIDINOL-PHOSPHATE AMINOTRANSFERASE"/>
    <property type="match status" value="1"/>
</dbReference>
<evidence type="ECO:0000256" key="2">
    <source>
        <dbReference type="ARBA" id="ARBA00005011"/>
    </source>
</evidence>
<dbReference type="AlphaFoldDB" id="A0A6S6RVP3"/>
<dbReference type="Pfam" id="PF00155">
    <property type="entry name" value="Aminotran_1_2"/>
    <property type="match status" value="1"/>
</dbReference>
<evidence type="ECO:0000256" key="8">
    <source>
        <dbReference type="ARBA" id="ARBA00047481"/>
    </source>
</evidence>
<comment type="similarity">
    <text evidence="3 9">Belongs to the class-II pyridoxal-phosphate-dependent aminotransferase family. Histidinol-phosphate aminotransferase subfamily.</text>
</comment>
<keyword evidence="7 9" id="KW-0663">Pyridoxal phosphate</keyword>
<protein>
    <recommendedName>
        <fullName evidence="9">Histidinol-phosphate aminotransferase</fullName>
        <ecNumber evidence="9">2.6.1.9</ecNumber>
    </recommendedName>
    <alternativeName>
        <fullName evidence="9">Imidazole acetol-phosphate transaminase</fullName>
    </alternativeName>
</protein>
<sequence length="360" mass="41715">MRMSYKIKKLNPYIPGEQPYKKMIKLNTNENPYPPTPKINNLLKTFNYYNLRLYPDPSTSKLRKAIAKIYNVKYEQIFIGNGSDEVLALAFMTFFNQKIPLIMPALTYSFYPVYCKLYNINYKTIPLQKNLEINLNKMNVRNGGVIFANPNTPTGHAISYIEVTKFLDLHKEYVVLIDEAYINFGSESAIPLIKKYKNLLIVNTLSKAYSLAGIRIGFAIGSTYLIKGLEKVKNSFNSYPVDVISELIAIEAIKDINYLKQNCNFIIYIREKLSKQLKDFGFTVLPSKANFILVKPKPKHKQKKPQTNITAKKMFSKLRKHGILLRYFNHIKKYIRISIGTIQQMNYLIETIKFIAKKID</sequence>
<dbReference type="HAMAP" id="MF_01023">
    <property type="entry name" value="HisC_aminotrans_2"/>
    <property type="match status" value="1"/>
</dbReference>
<evidence type="ECO:0000256" key="7">
    <source>
        <dbReference type="ARBA" id="ARBA00022898"/>
    </source>
</evidence>
<dbReference type="GO" id="GO:0004400">
    <property type="term" value="F:histidinol-phosphate transaminase activity"/>
    <property type="evidence" value="ECO:0007669"/>
    <property type="project" value="UniProtKB-UniRule"/>
</dbReference>
<evidence type="ECO:0000259" key="10">
    <source>
        <dbReference type="Pfam" id="PF00155"/>
    </source>
</evidence>
<comment type="pathway">
    <text evidence="2 9">Amino-acid biosynthesis; L-histidine biosynthesis; L-histidine from 5-phospho-alpha-D-ribose 1-diphosphate: step 7/9.</text>
</comment>
<evidence type="ECO:0000313" key="11">
    <source>
        <dbReference type="EMBL" id="CAA3704446.1"/>
    </source>
</evidence>
<dbReference type="PROSITE" id="PS00599">
    <property type="entry name" value="AA_TRANSFER_CLASS_2"/>
    <property type="match status" value="1"/>
</dbReference>
<keyword evidence="5 9" id="KW-0032">Aminotransferase</keyword>
<dbReference type="Proteomes" id="UP000560980">
    <property type="component" value="Unassembled WGS sequence"/>
</dbReference>
<dbReference type="GO" id="GO:0030170">
    <property type="term" value="F:pyridoxal phosphate binding"/>
    <property type="evidence" value="ECO:0007669"/>
    <property type="project" value="InterPro"/>
</dbReference>
<keyword evidence="9" id="KW-0028">Amino-acid biosynthesis</keyword>
<dbReference type="GO" id="GO:0000105">
    <property type="term" value="P:L-histidine biosynthetic process"/>
    <property type="evidence" value="ECO:0007669"/>
    <property type="project" value="UniProtKB-UniRule"/>
</dbReference>
<evidence type="ECO:0000256" key="6">
    <source>
        <dbReference type="ARBA" id="ARBA00022679"/>
    </source>
</evidence>
<dbReference type="InterPro" id="IPR015421">
    <property type="entry name" value="PyrdxlP-dep_Trfase_major"/>
</dbReference>
<comment type="subunit">
    <text evidence="4 9">Homodimer.</text>
</comment>
<organism evidence="11 12">
    <name type="scientific">Candidatus Portiera aleyrodidarum</name>
    <name type="common">primary endosymbiont of Bemisia tabaci</name>
    <dbReference type="NCBI Taxonomy" id="91844"/>
    <lineage>
        <taxon>Bacteria</taxon>
        <taxon>Pseudomonadati</taxon>
        <taxon>Pseudomonadota</taxon>
        <taxon>Gammaproteobacteria</taxon>
        <taxon>Candidatus Johnevansiales</taxon>
        <taxon>Candidatus Johnevansiaceae</taxon>
        <taxon>Candidatus Portiera</taxon>
    </lineage>
</organism>
<gene>
    <name evidence="9 11" type="primary">hisC</name>
    <name evidence="11" type="ORF">SISI_0043</name>
</gene>
<reference evidence="11 12" key="1">
    <citation type="submission" date="2019-12" db="EMBL/GenBank/DDBJ databases">
        <authorList>
            <person name="Santos-Garcia D."/>
            <person name="Santos-Garcia D."/>
            <person name="Santos-Garcia D."/>
        </authorList>
    </citation>
    <scope>NUCLEOTIDE SEQUENCE [LARGE SCALE GENOMIC DNA]</scope>
    <source>
        <strain evidence="11">SiSi</strain>
    </source>
</reference>
<comment type="caution">
    <text evidence="11">The sequence shown here is derived from an EMBL/GenBank/DDBJ whole genome shotgun (WGS) entry which is preliminary data.</text>
</comment>
<evidence type="ECO:0000256" key="9">
    <source>
        <dbReference type="HAMAP-Rule" id="MF_01023"/>
    </source>
</evidence>
<dbReference type="CDD" id="cd00609">
    <property type="entry name" value="AAT_like"/>
    <property type="match status" value="1"/>
</dbReference>
<feature type="modified residue" description="N6-(pyridoxal phosphate)lysine" evidence="9">
    <location>
        <position position="207"/>
    </location>
</feature>